<dbReference type="AlphaFoldDB" id="A0A9X1MNF5"/>
<dbReference type="SUPFAM" id="SSF53474">
    <property type="entry name" value="alpha/beta-Hydrolases"/>
    <property type="match status" value="1"/>
</dbReference>
<dbReference type="EMBL" id="JAJKFT010000010">
    <property type="protein sequence ID" value="MCC9629976.1"/>
    <property type="molecule type" value="Genomic_DNA"/>
</dbReference>
<dbReference type="PANTHER" id="PTHR48098:SF3">
    <property type="entry name" value="IRON(III) ENTEROBACTIN ESTERASE"/>
    <property type="match status" value="1"/>
</dbReference>
<dbReference type="InterPro" id="IPR029058">
    <property type="entry name" value="AB_hydrolase_fold"/>
</dbReference>
<dbReference type="InterPro" id="IPR000801">
    <property type="entry name" value="Esterase-like"/>
</dbReference>
<organism evidence="2 3">
    <name type="scientific">Blastopirellula sediminis</name>
    <dbReference type="NCBI Taxonomy" id="2894196"/>
    <lineage>
        <taxon>Bacteria</taxon>
        <taxon>Pseudomonadati</taxon>
        <taxon>Planctomycetota</taxon>
        <taxon>Planctomycetia</taxon>
        <taxon>Pirellulales</taxon>
        <taxon>Pirellulaceae</taxon>
        <taxon>Blastopirellula</taxon>
    </lineage>
</organism>
<dbReference type="PANTHER" id="PTHR48098">
    <property type="entry name" value="ENTEROCHELIN ESTERASE-RELATED"/>
    <property type="match status" value="1"/>
</dbReference>
<protein>
    <submittedName>
        <fullName evidence="2">Esterase family protein</fullName>
    </submittedName>
</protein>
<dbReference type="Pfam" id="PF00756">
    <property type="entry name" value="Esterase"/>
    <property type="match status" value="1"/>
</dbReference>
<dbReference type="InterPro" id="IPR050583">
    <property type="entry name" value="Mycobacterial_A85_antigen"/>
</dbReference>
<feature type="signal peptide" evidence="1">
    <location>
        <begin position="1"/>
        <end position="20"/>
    </location>
</feature>
<gene>
    <name evidence="2" type="ORF">LOC68_16410</name>
</gene>
<dbReference type="RefSeq" id="WP_230220720.1">
    <property type="nucleotide sequence ID" value="NZ_JAJKFT010000010.1"/>
</dbReference>
<dbReference type="Gene3D" id="3.40.50.1820">
    <property type="entry name" value="alpha/beta hydrolase"/>
    <property type="match status" value="1"/>
</dbReference>
<evidence type="ECO:0000313" key="3">
    <source>
        <dbReference type="Proteomes" id="UP001139103"/>
    </source>
</evidence>
<keyword evidence="1" id="KW-0732">Signal</keyword>
<keyword evidence="3" id="KW-1185">Reference proteome</keyword>
<proteinExistence type="predicted"/>
<name>A0A9X1MNF5_9BACT</name>
<evidence type="ECO:0000256" key="1">
    <source>
        <dbReference type="SAM" id="SignalP"/>
    </source>
</evidence>
<feature type="chain" id="PRO_5040850441" evidence="1">
    <location>
        <begin position="21"/>
        <end position="302"/>
    </location>
</feature>
<reference evidence="2" key="1">
    <citation type="submission" date="2021-11" db="EMBL/GenBank/DDBJ databases">
        <title>Genome sequence.</title>
        <authorList>
            <person name="Sun Q."/>
        </authorList>
    </citation>
    <scope>NUCLEOTIDE SEQUENCE</scope>
    <source>
        <strain evidence="2">JC732</strain>
    </source>
</reference>
<accession>A0A9X1MNF5</accession>
<comment type="caution">
    <text evidence="2">The sequence shown here is derived from an EMBL/GenBank/DDBJ whole genome shotgun (WGS) entry which is preliminary data.</text>
</comment>
<dbReference type="Proteomes" id="UP001139103">
    <property type="component" value="Unassembled WGS sequence"/>
</dbReference>
<sequence>MIRLAPLALLLVGFASVLFAADSDYELSADSTRKEGVPKGEVIQRTFADSKVFPGTSRDYYLYIPAQYDGKTPAAVMVFQDGHAYVGENGQFRAPAVMDNLIAEGAMPVTIGIFLNPGHKGESKIESPWRSNNRSFEYDTLSGDYATFVIDEILPSIAKEYQLTDNPNLRAICGISSGGICAFTVAWERPDQFHKVMSHVGSFTNIRGGNVYPALIRKTEPKPLRIFLQDGENDVDNEHGNWWLSNLQMEKALAYKKYDYKFVGGTGEHSGVHGGAILPESLRWLWRGWQEEKVVSRFQETP</sequence>
<evidence type="ECO:0000313" key="2">
    <source>
        <dbReference type="EMBL" id="MCC9629976.1"/>
    </source>
</evidence>